<proteinExistence type="predicted"/>
<comment type="caution">
    <text evidence="1">The sequence shown here is derived from an EMBL/GenBank/DDBJ whole genome shotgun (WGS) entry which is preliminary data.</text>
</comment>
<sequence length="151" mass="17150">MNNFDFFVGTWTSTQRRLRKILAGSDDWYEFPGNVRCWNVMGGAANVDEIEFPDQGTSGMTLRLYDPATELWSLYWATTRTGLVLPPMVGRFGDDGRGVFSGDDVHDGTPIRCNYIWSAITPESARWEQEFSADGGRTWETNWVMDFTRAG</sequence>
<evidence type="ECO:0000313" key="1">
    <source>
        <dbReference type="EMBL" id="GIG42458.1"/>
    </source>
</evidence>
<keyword evidence="2" id="KW-1185">Reference proteome</keyword>
<dbReference type="EMBL" id="BONQ01000014">
    <property type="protein sequence ID" value="GIG42458.1"/>
    <property type="molecule type" value="Genomic_DNA"/>
</dbReference>
<reference evidence="1" key="1">
    <citation type="submission" date="2021-01" db="EMBL/GenBank/DDBJ databases">
        <title>Whole genome shotgun sequence of Dactylosporangium siamense NBRC 106093.</title>
        <authorList>
            <person name="Komaki H."/>
            <person name="Tamura T."/>
        </authorList>
    </citation>
    <scope>NUCLEOTIDE SEQUENCE</scope>
    <source>
        <strain evidence="1">NBRC 106093</strain>
    </source>
</reference>
<protein>
    <recommendedName>
        <fullName evidence="3">DUF1579 domain-containing protein</fullName>
    </recommendedName>
</protein>
<name>A0A919PHS0_9ACTN</name>
<evidence type="ECO:0000313" key="2">
    <source>
        <dbReference type="Proteomes" id="UP000660611"/>
    </source>
</evidence>
<gene>
    <name evidence="1" type="ORF">Dsi01nite_004990</name>
</gene>
<dbReference type="RefSeq" id="WP_203844343.1">
    <property type="nucleotide sequence ID" value="NZ_BAAAVW010000005.1"/>
</dbReference>
<organism evidence="1 2">
    <name type="scientific">Dactylosporangium siamense</name>
    <dbReference type="NCBI Taxonomy" id="685454"/>
    <lineage>
        <taxon>Bacteria</taxon>
        <taxon>Bacillati</taxon>
        <taxon>Actinomycetota</taxon>
        <taxon>Actinomycetes</taxon>
        <taxon>Micromonosporales</taxon>
        <taxon>Micromonosporaceae</taxon>
        <taxon>Dactylosporangium</taxon>
    </lineage>
</organism>
<evidence type="ECO:0008006" key="3">
    <source>
        <dbReference type="Google" id="ProtNLM"/>
    </source>
</evidence>
<accession>A0A919PHS0</accession>
<dbReference type="Proteomes" id="UP000660611">
    <property type="component" value="Unassembled WGS sequence"/>
</dbReference>
<dbReference type="AlphaFoldDB" id="A0A919PHS0"/>